<organism evidence="1">
    <name type="scientific">Anguilla anguilla</name>
    <name type="common">European freshwater eel</name>
    <name type="synonym">Muraena anguilla</name>
    <dbReference type="NCBI Taxonomy" id="7936"/>
    <lineage>
        <taxon>Eukaryota</taxon>
        <taxon>Metazoa</taxon>
        <taxon>Chordata</taxon>
        <taxon>Craniata</taxon>
        <taxon>Vertebrata</taxon>
        <taxon>Euteleostomi</taxon>
        <taxon>Actinopterygii</taxon>
        <taxon>Neopterygii</taxon>
        <taxon>Teleostei</taxon>
        <taxon>Anguilliformes</taxon>
        <taxon>Anguillidae</taxon>
        <taxon>Anguilla</taxon>
    </lineage>
</organism>
<evidence type="ECO:0000313" key="1">
    <source>
        <dbReference type="EMBL" id="JAH42519.1"/>
    </source>
</evidence>
<reference evidence="1" key="1">
    <citation type="submission" date="2014-11" db="EMBL/GenBank/DDBJ databases">
        <authorList>
            <person name="Amaro Gonzalez C."/>
        </authorList>
    </citation>
    <scope>NUCLEOTIDE SEQUENCE</scope>
</reference>
<reference evidence="1" key="2">
    <citation type="journal article" date="2015" name="Fish Shellfish Immunol.">
        <title>Early steps in the European eel (Anguilla anguilla)-Vibrio vulnificus interaction in the gills: Role of the RtxA13 toxin.</title>
        <authorList>
            <person name="Callol A."/>
            <person name="Pajuelo D."/>
            <person name="Ebbesson L."/>
            <person name="Teles M."/>
            <person name="MacKenzie S."/>
            <person name="Amaro C."/>
        </authorList>
    </citation>
    <scope>NUCLEOTIDE SEQUENCE</scope>
</reference>
<accession>A0A0E9SMB9</accession>
<dbReference type="AlphaFoldDB" id="A0A0E9SMB9"/>
<dbReference type="EMBL" id="GBXM01066058">
    <property type="protein sequence ID" value="JAH42519.1"/>
    <property type="molecule type" value="Transcribed_RNA"/>
</dbReference>
<sequence>MTMKSIDFFQCCQNVAWIFFFFLISDSFHMP</sequence>
<name>A0A0E9SMB9_ANGAN</name>
<proteinExistence type="predicted"/>
<protein>
    <submittedName>
        <fullName evidence="1">Uncharacterized protein</fullName>
    </submittedName>
</protein>